<gene>
    <name evidence="2" type="ORF">IU470_26640</name>
</gene>
<evidence type="ECO:0000256" key="1">
    <source>
        <dbReference type="SAM" id="Phobius"/>
    </source>
</evidence>
<dbReference type="Proteomes" id="UP000807309">
    <property type="component" value="Unassembled WGS sequence"/>
</dbReference>
<evidence type="ECO:0000313" key="2">
    <source>
        <dbReference type="EMBL" id="MBF6228672.1"/>
    </source>
</evidence>
<keyword evidence="1" id="KW-0472">Membrane</keyword>
<evidence type="ECO:0008006" key="4">
    <source>
        <dbReference type="Google" id="ProtNLM"/>
    </source>
</evidence>
<sequence>MKLIGWLRPGGLALALLAAALLMAPLMHCTLLDADEHSHGPAQHSHEAAAPITALVASAVEGTSHAIADVGGRHGAPHAVHCVITPALPAGGGSLVPLQLILFALAAVMVVAAVYRGGSGGVRGPPVAAVPIVSGKSLLTRICIARR</sequence>
<dbReference type="Pfam" id="PF26327">
    <property type="entry name" value="LpqS"/>
    <property type="match status" value="1"/>
</dbReference>
<accession>A0ABS0CE96</accession>
<organism evidence="2 3">
    <name type="scientific">Nocardia abscessus</name>
    <dbReference type="NCBI Taxonomy" id="120957"/>
    <lineage>
        <taxon>Bacteria</taxon>
        <taxon>Bacillati</taxon>
        <taxon>Actinomycetota</taxon>
        <taxon>Actinomycetes</taxon>
        <taxon>Mycobacteriales</taxon>
        <taxon>Nocardiaceae</taxon>
        <taxon>Nocardia</taxon>
    </lineage>
</organism>
<feature type="transmembrane region" description="Helical" evidence="1">
    <location>
        <begin position="96"/>
        <end position="115"/>
    </location>
</feature>
<dbReference type="InterPro" id="IPR058714">
    <property type="entry name" value="LpqS"/>
</dbReference>
<protein>
    <recommendedName>
        <fullName evidence="4">Lipoprotein LpqS</fullName>
    </recommendedName>
</protein>
<dbReference type="RefSeq" id="WP_195035550.1">
    <property type="nucleotide sequence ID" value="NZ_JADLRE010000024.1"/>
</dbReference>
<comment type="caution">
    <text evidence="2">The sequence shown here is derived from an EMBL/GenBank/DDBJ whole genome shotgun (WGS) entry which is preliminary data.</text>
</comment>
<evidence type="ECO:0000313" key="3">
    <source>
        <dbReference type="Proteomes" id="UP000807309"/>
    </source>
</evidence>
<proteinExistence type="predicted"/>
<reference evidence="2 3" key="1">
    <citation type="submission" date="2020-10" db="EMBL/GenBank/DDBJ databases">
        <title>Identification of Nocardia species via Next-generation sequencing and recognition of intraspecies genetic diversity.</title>
        <authorList>
            <person name="Li P."/>
            <person name="Li P."/>
            <person name="Lu B."/>
        </authorList>
    </citation>
    <scope>NUCLEOTIDE SEQUENCE [LARGE SCALE GENOMIC DNA]</scope>
    <source>
        <strain evidence="2 3">N-11</strain>
    </source>
</reference>
<keyword evidence="1" id="KW-0812">Transmembrane</keyword>
<keyword evidence="3" id="KW-1185">Reference proteome</keyword>
<keyword evidence="1" id="KW-1133">Transmembrane helix</keyword>
<name>A0ABS0CE96_9NOCA</name>
<dbReference type="EMBL" id="JADLRE010000024">
    <property type="protein sequence ID" value="MBF6228672.1"/>
    <property type="molecule type" value="Genomic_DNA"/>
</dbReference>